<comment type="caution">
    <text evidence="2">The sequence shown here is derived from an EMBL/GenBank/DDBJ whole genome shotgun (WGS) entry which is preliminary data.</text>
</comment>
<protein>
    <submittedName>
        <fullName evidence="2">Uncharacterized protein</fullName>
    </submittedName>
</protein>
<organism evidence="2 3">
    <name type="scientific">Dreissena polymorpha</name>
    <name type="common">Zebra mussel</name>
    <name type="synonym">Mytilus polymorpha</name>
    <dbReference type="NCBI Taxonomy" id="45954"/>
    <lineage>
        <taxon>Eukaryota</taxon>
        <taxon>Metazoa</taxon>
        <taxon>Spiralia</taxon>
        <taxon>Lophotrochozoa</taxon>
        <taxon>Mollusca</taxon>
        <taxon>Bivalvia</taxon>
        <taxon>Autobranchia</taxon>
        <taxon>Heteroconchia</taxon>
        <taxon>Euheterodonta</taxon>
        <taxon>Imparidentia</taxon>
        <taxon>Neoheterodontei</taxon>
        <taxon>Myida</taxon>
        <taxon>Dreissenoidea</taxon>
        <taxon>Dreissenidae</taxon>
        <taxon>Dreissena</taxon>
    </lineage>
</organism>
<feature type="compositionally biased region" description="Acidic residues" evidence="1">
    <location>
        <begin position="634"/>
        <end position="643"/>
    </location>
</feature>
<gene>
    <name evidence="2" type="ORF">DPMN_035025</name>
</gene>
<feature type="region of interest" description="Disordered" evidence="1">
    <location>
        <begin position="750"/>
        <end position="786"/>
    </location>
</feature>
<dbReference type="AlphaFoldDB" id="A0A9D4M8R2"/>
<evidence type="ECO:0000313" key="2">
    <source>
        <dbReference type="EMBL" id="KAH3871810.1"/>
    </source>
</evidence>
<evidence type="ECO:0000256" key="1">
    <source>
        <dbReference type="SAM" id="MobiDB-lite"/>
    </source>
</evidence>
<dbReference type="Proteomes" id="UP000828390">
    <property type="component" value="Unassembled WGS sequence"/>
</dbReference>
<feature type="compositionally biased region" description="Basic residues" evidence="1">
    <location>
        <begin position="692"/>
        <end position="711"/>
    </location>
</feature>
<feature type="compositionally biased region" description="Basic and acidic residues" evidence="1">
    <location>
        <begin position="857"/>
        <end position="866"/>
    </location>
</feature>
<accession>A0A9D4M8R2</accession>
<name>A0A9D4M8R2_DREPO</name>
<reference evidence="2" key="1">
    <citation type="journal article" date="2019" name="bioRxiv">
        <title>The Genome of the Zebra Mussel, Dreissena polymorpha: A Resource for Invasive Species Research.</title>
        <authorList>
            <person name="McCartney M.A."/>
            <person name="Auch B."/>
            <person name="Kono T."/>
            <person name="Mallez S."/>
            <person name="Zhang Y."/>
            <person name="Obille A."/>
            <person name="Becker A."/>
            <person name="Abrahante J.E."/>
            <person name="Garbe J."/>
            <person name="Badalamenti J.P."/>
            <person name="Herman A."/>
            <person name="Mangelson H."/>
            <person name="Liachko I."/>
            <person name="Sullivan S."/>
            <person name="Sone E.D."/>
            <person name="Koren S."/>
            <person name="Silverstein K.A.T."/>
            <person name="Beckman K.B."/>
            <person name="Gohl D.M."/>
        </authorList>
    </citation>
    <scope>NUCLEOTIDE SEQUENCE</scope>
    <source>
        <strain evidence="2">Duluth1</strain>
        <tissue evidence="2">Whole animal</tissue>
    </source>
</reference>
<feature type="compositionally biased region" description="Basic and acidic residues" evidence="1">
    <location>
        <begin position="673"/>
        <end position="691"/>
    </location>
</feature>
<feature type="compositionally biased region" description="Acidic residues" evidence="1">
    <location>
        <begin position="384"/>
        <end position="396"/>
    </location>
</feature>
<feature type="region of interest" description="Disordered" evidence="1">
    <location>
        <begin position="382"/>
        <end position="401"/>
    </location>
</feature>
<feature type="compositionally biased region" description="Polar residues" evidence="1">
    <location>
        <begin position="763"/>
        <end position="776"/>
    </location>
</feature>
<keyword evidence="3" id="KW-1185">Reference proteome</keyword>
<feature type="region of interest" description="Disordered" evidence="1">
    <location>
        <begin position="633"/>
        <end position="711"/>
    </location>
</feature>
<sequence length="953" mass="110614">MWPYEKKTVFDRYGPKTLNITNSLGSGGPVLTSKAQSLDMEYYKRLTMSVSVGVEHFPVHTIDSAGRIFRQHGVTPTDVTGDYLVGKGTRSYRESRSSVRPLHNRNVSQLKVVLSMPDRQRAESLAHITGPIVENEVAEIRNDEFLREHLKKQTYNNVKLPLLRRRLSLDRAKRIETVTDILASSKDRRLSVKYGSDDENTLLLPCIGKQYRRGSSDHFRETLPERVTWDPAVSRRRESVSQKEDESDSEVKMKYEHGIRKGFRGSRRPSVGMPLRKDSVGRFTESIRDQLRAALMSTNTTENQDESTPKLVVASDTVTEAPFRESRSSVMGYKLRHEYGKNLERNWFKNQMIKRQMKGTHGNGSAGDGLYDLRLDIFYSPEPQSDDEVVGTDDGENDTHIEDDASIRCGAFSTATAEQRYKQRNTVGKGASLRKSLSLETCREEDEQAEDDDSSASDIEIVLKDNQLIQRKTKQKMKKKRQRQLERYRAFNSPEKEAVRENFDYSEPELPLTDPEIRALRLKLKTKEKMRKLRGKRKFLQIANAVYAFVIFKRALLTIRKRKRLAIKKRAQTNAQMVARKMKQQQKQSELSEIGNGGVETYRPTLKDQFMKEVGQKLMFDIERLRIDIMDSSTDGEESDEDEHISQNQGNSEEYPKREHVSGSSLSNKRTPSKFEKEVKKISVNDLDNVHKKTKRKRSRRHRTRRRRHSVPCRAKPTEFIIEFPDKSRRRREQPGKTKEVRKRSVSPVAPRCSCQKHRPDTQRSVSQIKMASCSHQPPARRKKMKTVTIQTDGLMRTHSLGDLRNKRPIELETLLKDIDIPAKGIRLQILSRKFRRQRRKRQLIRLSPVRMPERYELPPEEKSHNEAVTTGTEDTEESDYDFVYGGPFVGSGVMWNQNSQNRKPTWTEADVDREVQRITRIFHEMKECRYLRLNGLNEAIINRLETLKRKDY</sequence>
<feature type="region of interest" description="Disordered" evidence="1">
    <location>
        <begin position="232"/>
        <end position="276"/>
    </location>
</feature>
<reference evidence="2" key="2">
    <citation type="submission" date="2020-11" db="EMBL/GenBank/DDBJ databases">
        <authorList>
            <person name="McCartney M.A."/>
            <person name="Auch B."/>
            <person name="Kono T."/>
            <person name="Mallez S."/>
            <person name="Becker A."/>
            <person name="Gohl D.M."/>
            <person name="Silverstein K.A.T."/>
            <person name="Koren S."/>
            <person name="Bechman K.B."/>
            <person name="Herman A."/>
            <person name="Abrahante J.E."/>
            <person name="Garbe J."/>
        </authorList>
    </citation>
    <scope>NUCLEOTIDE SEQUENCE</scope>
    <source>
        <strain evidence="2">Duluth1</strain>
        <tissue evidence="2">Whole animal</tissue>
    </source>
</reference>
<feature type="region of interest" description="Disordered" evidence="1">
    <location>
        <begin position="857"/>
        <end position="877"/>
    </location>
</feature>
<proteinExistence type="predicted"/>
<feature type="compositionally biased region" description="Basic and acidic residues" evidence="1">
    <location>
        <begin position="232"/>
        <end position="259"/>
    </location>
</feature>
<dbReference type="EMBL" id="JAIWYP010000002">
    <property type="protein sequence ID" value="KAH3871810.1"/>
    <property type="molecule type" value="Genomic_DNA"/>
</dbReference>
<evidence type="ECO:0000313" key="3">
    <source>
        <dbReference type="Proteomes" id="UP000828390"/>
    </source>
</evidence>